<dbReference type="AlphaFoldDB" id="A0A835YC59"/>
<proteinExistence type="predicted"/>
<dbReference type="EMBL" id="JAEHOE010000004">
    <property type="protein sequence ID" value="KAG2500237.1"/>
    <property type="molecule type" value="Genomic_DNA"/>
</dbReference>
<sequence>MRLGLCRGLCARLAAVGAPRRIYMPPVAALGPEEPPSSDQSRSLRPKKGLRGAGVNPSLEPVLREQDIAPVEPTSAPDEPRLSSPTPTDSSAPPAPADAQPQDLRSQRVTLWAVPPGGSGEREFSASLHYKGGEKKDWRLTEVTGLAADLDLVHGQYVEVWILPGGRVFLRPVNLGTPQGSAARTQTPHRRIDAVVSFAAAAEAAEPGTPAQGSGGDVCLGRVRLTWNSKRFLAGPEVLEASFPAEWAAARADKQKHAVNLRACGSELLYEVQLLGKTGHLSSVSAPMQALGLTDRDDGSSVELWRLANGGVEAWRAEP</sequence>
<comment type="caution">
    <text evidence="2">The sequence shown here is derived from an EMBL/GenBank/DDBJ whole genome shotgun (WGS) entry which is preliminary data.</text>
</comment>
<feature type="compositionally biased region" description="Low complexity" evidence="1">
    <location>
        <begin position="83"/>
        <end position="102"/>
    </location>
</feature>
<protein>
    <submittedName>
        <fullName evidence="2">Uncharacterized protein</fullName>
    </submittedName>
</protein>
<feature type="region of interest" description="Disordered" evidence="1">
    <location>
        <begin position="27"/>
        <end position="104"/>
    </location>
</feature>
<dbReference type="Proteomes" id="UP000612055">
    <property type="component" value="Unassembled WGS sequence"/>
</dbReference>
<evidence type="ECO:0000313" key="2">
    <source>
        <dbReference type="EMBL" id="KAG2500237.1"/>
    </source>
</evidence>
<name>A0A835YC59_9CHLO</name>
<keyword evidence="3" id="KW-1185">Reference proteome</keyword>
<evidence type="ECO:0000256" key="1">
    <source>
        <dbReference type="SAM" id="MobiDB-lite"/>
    </source>
</evidence>
<organism evidence="2 3">
    <name type="scientific">Edaphochlamys debaryana</name>
    <dbReference type="NCBI Taxonomy" id="47281"/>
    <lineage>
        <taxon>Eukaryota</taxon>
        <taxon>Viridiplantae</taxon>
        <taxon>Chlorophyta</taxon>
        <taxon>core chlorophytes</taxon>
        <taxon>Chlorophyceae</taxon>
        <taxon>CS clade</taxon>
        <taxon>Chlamydomonadales</taxon>
        <taxon>Chlamydomonadales incertae sedis</taxon>
        <taxon>Edaphochlamys</taxon>
    </lineage>
</organism>
<accession>A0A835YC59</accession>
<evidence type="ECO:0000313" key="3">
    <source>
        <dbReference type="Proteomes" id="UP000612055"/>
    </source>
</evidence>
<reference evidence="2" key="1">
    <citation type="journal article" date="2020" name="bioRxiv">
        <title>Comparative genomics of Chlamydomonas.</title>
        <authorList>
            <person name="Craig R.J."/>
            <person name="Hasan A.R."/>
            <person name="Ness R.W."/>
            <person name="Keightley P.D."/>
        </authorList>
    </citation>
    <scope>NUCLEOTIDE SEQUENCE</scope>
    <source>
        <strain evidence="2">CCAP 11/70</strain>
    </source>
</reference>
<gene>
    <name evidence="2" type="ORF">HYH03_001815</name>
</gene>